<dbReference type="InterPro" id="IPR002912">
    <property type="entry name" value="ACT_dom"/>
</dbReference>
<dbReference type="EMBL" id="CZVV01000196">
    <property type="protein sequence ID" value="CUT05899.1"/>
    <property type="molecule type" value="Genomic_DNA"/>
</dbReference>
<dbReference type="Pfam" id="PF13291">
    <property type="entry name" value="ACT_4"/>
    <property type="match status" value="1"/>
</dbReference>
<reference evidence="2 3" key="1">
    <citation type="submission" date="2015-11" db="EMBL/GenBank/DDBJ databases">
        <authorList>
            <person name="Varghese N."/>
        </authorList>
    </citation>
    <scope>NUCLEOTIDE SEQUENCE [LARGE SCALE GENOMIC DNA]</scope>
    <source>
        <strain evidence="2 3">JGI-25</strain>
    </source>
</reference>
<dbReference type="PROSITE" id="PS51671">
    <property type="entry name" value="ACT"/>
    <property type="match status" value="1"/>
</dbReference>
<proteinExistence type="predicted"/>
<name>A0A916PCZ1_KRYT1</name>
<feature type="domain" description="ACT" evidence="1">
    <location>
        <begin position="120"/>
        <end position="194"/>
    </location>
</feature>
<dbReference type="AlphaFoldDB" id="A0A916PCZ1"/>
<sequence>GIAEGEFDLVDVVRKIKERQEAKETTKYDKEVIDNVIGEILKPQKAIVIDGTGFNLLYTFAKCCHPVPGDDIIGFVTRGEGIKIHRRDCINVERLKEQDEDRFVEVVWSTILDGMAFPVGIAIEGEDKPGVLKEITTVISGYQNTNIKAVNIETQNSIFRGIIIVEVKNLEHLNVLIDKLRRIESVYSVSRYQEK</sequence>
<dbReference type="Proteomes" id="UP000243105">
    <property type="component" value="Unassembled WGS sequence"/>
</dbReference>
<feature type="non-terminal residue" evidence="2">
    <location>
        <position position="1"/>
    </location>
</feature>
<evidence type="ECO:0000259" key="1">
    <source>
        <dbReference type="PROSITE" id="PS51671"/>
    </source>
</evidence>
<comment type="caution">
    <text evidence="2">The sequence shown here is derived from an EMBL/GenBank/DDBJ whole genome shotgun (WGS) entry which is preliminary data.</text>
</comment>
<protein>
    <submittedName>
        <fullName evidence="2">ACT domain-containing protein</fullName>
    </submittedName>
</protein>
<accession>A0A916PCZ1</accession>
<dbReference type="InterPro" id="IPR045865">
    <property type="entry name" value="ACT-like_dom_sf"/>
</dbReference>
<dbReference type="Pfam" id="PF19296">
    <property type="entry name" value="RelA_AH_RIS"/>
    <property type="match status" value="1"/>
</dbReference>
<dbReference type="CDD" id="cd04876">
    <property type="entry name" value="ACT_RelA-SpoT"/>
    <property type="match status" value="1"/>
</dbReference>
<dbReference type="RefSeq" id="WP_143713817.1">
    <property type="nucleotide sequence ID" value="NZ_CZVV01000196.1"/>
</dbReference>
<organism evidence="2 3">
    <name type="scientific">Kryptobacter tengchongensis</name>
    <dbReference type="NCBI Taxonomy" id="1643429"/>
    <lineage>
        <taxon>Bacteria</taxon>
        <taxon>Pseudomonadati</taxon>
        <taxon>Candidatus Kryptoniota</taxon>
        <taxon>Candidatus Kryptobacter</taxon>
    </lineage>
</organism>
<gene>
    <name evidence="2" type="ORF">JGI25_01675</name>
</gene>
<dbReference type="SUPFAM" id="SSF55021">
    <property type="entry name" value="ACT-like"/>
    <property type="match status" value="1"/>
</dbReference>
<evidence type="ECO:0000313" key="2">
    <source>
        <dbReference type="EMBL" id="CUT05899.1"/>
    </source>
</evidence>
<dbReference type="InterPro" id="IPR045600">
    <property type="entry name" value="RelA/SpoT_AH_RIS"/>
</dbReference>
<dbReference type="Gene3D" id="3.30.70.260">
    <property type="match status" value="1"/>
</dbReference>
<evidence type="ECO:0000313" key="3">
    <source>
        <dbReference type="Proteomes" id="UP000243105"/>
    </source>
</evidence>